<dbReference type="AlphaFoldDB" id="B2XSF6"/>
<accession>B2XSF6</accession>
<protein>
    <submittedName>
        <fullName evidence="1">Uncharacterized protein</fullName>
    </submittedName>
</protein>
<reference evidence="1" key="1">
    <citation type="journal article" date="2008" name="Appl. Environ. Microbiol.">
        <title>Correlation between detection of a plasmid and high-level virulence of Vibrio nigripulchritudo, a pathogen of the shrimp Litopenaeus stylirostris.</title>
        <authorList>
            <person name="Reynaud Y."/>
            <person name="Saulnier D."/>
            <person name="Mazel D."/>
            <person name="Goarant C."/>
            <person name="Le Roux F."/>
        </authorList>
    </citation>
    <scope>NUCLEOTIDE SEQUENCE</scope>
    <source>
        <strain evidence="1">SFn1</strain>
        <plasmid evidence="1">pSFn1</plasmid>
    </source>
</reference>
<evidence type="ECO:0000313" key="1">
    <source>
        <dbReference type="EMBL" id="ABX24535.1"/>
    </source>
</evidence>
<sequence>MNKRDKKHEDWELMGAQIWASRSPDSLHGQYNKVLHDVMFSIINGESMESYQEQGNPTSLLEAAELLASSGHDAVAKKLLEQVATMQVLSLSGPLSHRLKKAGRRKNPHWPLLMELAESEIKNHPHRNYSALHLANIVRERFKKVKPEVKESEIPKVDTIMREVKDLAKTAQHSAICSIELD</sequence>
<organism evidence="1">
    <name type="scientific">Vibrio nigripulchritudo</name>
    <dbReference type="NCBI Taxonomy" id="28173"/>
    <lineage>
        <taxon>Bacteria</taxon>
        <taxon>Pseudomonadati</taxon>
        <taxon>Pseudomonadota</taxon>
        <taxon>Gammaproteobacteria</taxon>
        <taxon>Vibrionales</taxon>
        <taxon>Vibrionaceae</taxon>
        <taxon>Vibrio</taxon>
    </lineage>
</organism>
<keyword evidence="1" id="KW-0614">Plasmid</keyword>
<geneLocation type="plasmid" evidence="1">
    <name>pSFn1</name>
</geneLocation>
<proteinExistence type="predicted"/>
<name>B2XSF6_9VIBR</name>
<dbReference type="RefSeq" id="WP_012460436.1">
    <property type="nucleotide sequence ID" value="NC_010733.1"/>
</dbReference>
<dbReference type="EMBL" id="EU156059">
    <property type="protein sequence ID" value="ABX24535.1"/>
    <property type="molecule type" value="Genomic_DNA"/>
</dbReference>